<keyword evidence="1" id="KW-0732">Signal</keyword>
<name>A0A5J4YWR6_PORPP</name>
<dbReference type="AlphaFoldDB" id="A0A5J4YWR6"/>
<evidence type="ECO:0000313" key="2">
    <source>
        <dbReference type="EMBL" id="KAA8496001.1"/>
    </source>
</evidence>
<sequence>MKVSVCVLVVGLSLLAYAEGLWAVPVVRQVDSDAQTAIRQLRGGANERNAAHSPPLRYAMRENTIRISAEEVQGVLGSNIADAATNTNLIVSNPCLDDEKYCQCRELATPSAEMCSRPFVTSTLPSICRFEHCETHQCSCALFPGEKAMFCSKAAWSTHIMLGDEGFPKDTFYCTASSGSSSESDSMRVFVNYLSMRNPHQ</sequence>
<dbReference type="Proteomes" id="UP000324585">
    <property type="component" value="Unassembled WGS sequence"/>
</dbReference>
<evidence type="ECO:0000313" key="3">
    <source>
        <dbReference type="Proteomes" id="UP000324585"/>
    </source>
</evidence>
<proteinExistence type="predicted"/>
<reference evidence="3" key="1">
    <citation type="journal article" date="2019" name="Nat. Commun.">
        <title>Expansion of phycobilisome linker gene families in mesophilic red algae.</title>
        <authorList>
            <person name="Lee J."/>
            <person name="Kim D."/>
            <person name="Bhattacharya D."/>
            <person name="Yoon H.S."/>
        </authorList>
    </citation>
    <scope>NUCLEOTIDE SEQUENCE [LARGE SCALE GENOMIC DNA]</scope>
    <source>
        <strain evidence="3">CCMP 1328</strain>
    </source>
</reference>
<keyword evidence="3" id="KW-1185">Reference proteome</keyword>
<feature type="chain" id="PRO_5023905510" evidence="1">
    <location>
        <begin position="24"/>
        <end position="201"/>
    </location>
</feature>
<accession>A0A5J4YWR6</accession>
<gene>
    <name evidence="2" type="ORF">FVE85_2156</name>
</gene>
<protein>
    <submittedName>
        <fullName evidence="2">Uncharacterized protein</fullName>
    </submittedName>
</protein>
<organism evidence="2 3">
    <name type="scientific">Porphyridium purpureum</name>
    <name type="common">Red alga</name>
    <name type="synonym">Porphyridium cruentum</name>
    <dbReference type="NCBI Taxonomy" id="35688"/>
    <lineage>
        <taxon>Eukaryota</taxon>
        <taxon>Rhodophyta</taxon>
        <taxon>Bangiophyceae</taxon>
        <taxon>Porphyridiales</taxon>
        <taxon>Porphyridiaceae</taxon>
        <taxon>Porphyridium</taxon>
    </lineage>
</organism>
<evidence type="ECO:0000256" key="1">
    <source>
        <dbReference type="SAM" id="SignalP"/>
    </source>
</evidence>
<feature type="signal peptide" evidence="1">
    <location>
        <begin position="1"/>
        <end position="23"/>
    </location>
</feature>
<dbReference type="EMBL" id="VRMN01000003">
    <property type="protein sequence ID" value="KAA8496001.1"/>
    <property type="molecule type" value="Genomic_DNA"/>
</dbReference>
<comment type="caution">
    <text evidence="2">The sequence shown here is derived from an EMBL/GenBank/DDBJ whole genome shotgun (WGS) entry which is preliminary data.</text>
</comment>